<organism evidence="1">
    <name type="scientific">freshwater metagenome</name>
    <dbReference type="NCBI Taxonomy" id="449393"/>
    <lineage>
        <taxon>unclassified sequences</taxon>
        <taxon>metagenomes</taxon>
        <taxon>ecological metagenomes</taxon>
    </lineage>
</organism>
<name>A0A6J6NTT0_9ZZZZ</name>
<gene>
    <name evidence="1" type="ORF">UFOPK2582_00343</name>
</gene>
<sequence>MRIKERSVLGSEQNIALAKHVERSTAGHAIDCCNDRLPQVVRLRAEQLSGIIKVKGCGSKPGDTVIVMVSYGPGATLAVIDLFSAVNAGTECPIASGSQHDAANLVLVAHASPELMEFMHHLGIERVQNLWAVERHGGNALFAEFYGDGLMF</sequence>
<dbReference type="AlphaFoldDB" id="A0A6J6NTT0"/>
<proteinExistence type="predicted"/>
<evidence type="ECO:0000313" key="1">
    <source>
        <dbReference type="EMBL" id="CAB4689917.1"/>
    </source>
</evidence>
<accession>A0A6J6NTT0</accession>
<dbReference type="EMBL" id="CAEZXS010000025">
    <property type="protein sequence ID" value="CAB4689917.1"/>
    <property type="molecule type" value="Genomic_DNA"/>
</dbReference>
<protein>
    <submittedName>
        <fullName evidence="1">Unannotated protein</fullName>
    </submittedName>
</protein>
<reference evidence="1" key="1">
    <citation type="submission" date="2020-05" db="EMBL/GenBank/DDBJ databases">
        <authorList>
            <person name="Chiriac C."/>
            <person name="Salcher M."/>
            <person name="Ghai R."/>
            <person name="Kavagutti S V."/>
        </authorList>
    </citation>
    <scope>NUCLEOTIDE SEQUENCE</scope>
</reference>